<accession>A0ABD1QEZ9</accession>
<dbReference type="Proteomes" id="UP001604336">
    <property type="component" value="Unassembled WGS sequence"/>
</dbReference>
<proteinExistence type="predicted"/>
<sequence length="105" mass="12165">MPLFADLILGSKPPMILHPLDIEWAWYCHTLNLKHYPPSLEDEVCRLEKIAKDGASHNRFFFKWVLGIGFNLRKWRQIAVGFLWLLSVGTGFAAEAKRIKVFLLI</sequence>
<reference evidence="2" key="1">
    <citation type="submission" date="2024-07" db="EMBL/GenBank/DDBJ databases">
        <title>Two chromosome-level genome assemblies of Korean endemic species Abeliophyllum distichum and Forsythia ovata (Oleaceae).</title>
        <authorList>
            <person name="Jang H."/>
        </authorList>
    </citation>
    <scope>NUCLEOTIDE SEQUENCE [LARGE SCALE GENOMIC DNA]</scope>
</reference>
<dbReference type="AlphaFoldDB" id="A0ABD1QEZ9"/>
<protein>
    <submittedName>
        <fullName evidence="1">Glycine-rich domain-containing protein 2</fullName>
    </submittedName>
</protein>
<organism evidence="1 2">
    <name type="scientific">Abeliophyllum distichum</name>
    <dbReference type="NCBI Taxonomy" id="126358"/>
    <lineage>
        <taxon>Eukaryota</taxon>
        <taxon>Viridiplantae</taxon>
        <taxon>Streptophyta</taxon>
        <taxon>Embryophyta</taxon>
        <taxon>Tracheophyta</taxon>
        <taxon>Spermatophyta</taxon>
        <taxon>Magnoliopsida</taxon>
        <taxon>eudicotyledons</taxon>
        <taxon>Gunneridae</taxon>
        <taxon>Pentapetalae</taxon>
        <taxon>asterids</taxon>
        <taxon>lamiids</taxon>
        <taxon>Lamiales</taxon>
        <taxon>Oleaceae</taxon>
        <taxon>Forsythieae</taxon>
        <taxon>Abeliophyllum</taxon>
    </lineage>
</organism>
<evidence type="ECO:0000313" key="2">
    <source>
        <dbReference type="Proteomes" id="UP001604336"/>
    </source>
</evidence>
<keyword evidence="2" id="KW-1185">Reference proteome</keyword>
<comment type="caution">
    <text evidence="1">The sequence shown here is derived from an EMBL/GenBank/DDBJ whole genome shotgun (WGS) entry which is preliminary data.</text>
</comment>
<name>A0ABD1QEZ9_9LAMI</name>
<evidence type="ECO:0000313" key="1">
    <source>
        <dbReference type="EMBL" id="KAL2474733.1"/>
    </source>
</evidence>
<gene>
    <name evidence="1" type="ORF">Adt_35469</name>
</gene>
<dbReference type="EMBL" id="JBFOLK010000011">
    <property type="protein sequence ID" value="KAL2474733.1"/>
    <property type="molecule type" value="Genomic_DNA"/>
</dbReference>